<accession>A0A2S6G946</accession>
<dbReference type="AlphaFoldDB" id="A0A2S6G946"/>
<dbReference type="CDD" id="cd00761">
    <property type="entry name" value="Glyco_tranf_GTA_type"/>
    <property type="match status" value="1"/>
</dbReference>
<dbReference type="Proteomes" id="UP000239648">
    <property type="component" value="Unassembled WGS sequence"/>
</dbReference>
<dbReference type="PANTHER" id="PTHR22916">
    <property type="entry name" value="GLYCOSYLTRANSFERASE"/>
    <property type="match status" value="1"/>
</dbReference>
<gene>
    <name evidence="3" type="ORF">B0H24_1004132</name>
    <name evidence="2" type="ORF">BY455_10443</name>
</gene>
<evidence type="ECO:0000313" key="2">
    <source>
        <dbReference type="EMBL" id="PPK52726.1"/>
    </source>
</evidence>
<keyword evidence="5" id="KW-1185">Reference proteome</keyword>
<protein>
    <submittedName>
        <fullName evidence="3">Glycosyltransferase involved in cell wall biosynthesis</fullName>
    </submittedName>
</protein>
<comment type="caution">
    <text evidence="3">The sequence shown here is derived from an EMBL/GenBank/DDBJ whole genome shotgun (WGS) entry which is preliminary data.</text>
</comment>
<dbReference type="InterPro" id="IPR029044">
    <property type="entry name" value="Nucleotide-diphossugar_trans"/>
</dbReference>
<dbReference type="Proteomes" id="UP000239446">
    <property type="component" value="Unassembled WGS sequence"/>
</dbReference>
<feature type="domain" description="Glycosyltransferase 2-like" evidence="1">
    <location>
        <begin position="11"/>
        <end position="140"/>
    </location>
</feature>
<dbReference type="Pfam" id="PF00535">
    <property type="entry name" value="Glycos_transf_2"/>
    <property type="match status" value="1"/>
</dbReference>
<dbReference type="GO" id="GO:0016758">
    <property type="term" value="F:hexosyltransferase activity"/>
    <property type="evidence" value="ECO:0007669"/>
    <property type="project" value="UniProtKB-ARBA"/>
</dbReference>
<organism evidence="3 4">
    <name type="scientific">Marinobacter persicus</name>
    <dbReference type="NCBI Taxonomy" id="930118"/>
    <lineage>
        <taxon>Bacteria</taxon>
        <taxon>Pseudomonadati</taxon>
        <taxon>Pseudomonadota</taxon>
        <taxon>Gammaproteobacteria</taxon>
        <taxon>Pseudomonadales</taxon>
        <taxon>Marinobacteraceae</taxon>
        <taxon>Marinobacter</taxon>
    </lineage>
</organism>
<reference evidence="2 5" key="1">
    <citation type="submission" date="2018-02" db="EMBL/GenBank/DDBJ databases">
        <title>Deep subsurface shale carbon reservoir microbial communities from Ohio and West Virginia, USA.</title>
        <authorList>
            <person name="Wrighton K."/>
        </authorList>
    </citation>
    <scope>NUCLEOTIDE SEQUENCE [LARGE SCALE GENOMIC DNA]</scope>
    <source>
        <strain evidence="2 5">UTICA-S1B6</strain>
    </source>
</reference>
<name>A0A2S6G946_9GAMM</name>
<evidence type="ECO:0000313" key="4">
    <source>
        <dbReference type="Proteomes" id="UP000239446"/>
    </source>
</evidence>
<dbReference type="EMBL" id="PTIU01000004">
    <property type="protein sequence ID" value="PPK55728.1"/>
    <property type="molecule type" value="Genomic_DNA"/>
</dbReference>
<dbReference type="Gene3D" id="3.90.550.10">
    <property type="entry name" value="Spore Coat Polysaccharide Biosynthesis Protein SpsA, Chain A"/>
    <property type="match status" value="1"/>
</dbReference>
<reference evidence="3 4" key="2">
    <citation type="submission" date="2018-02" db="EMBL/GenBank/DDBJ databases">
        <title>Subsurface microbial communities from deep shales in Ohio and West Virginia, USA.</title>
        <authorList>
            <person name="Wrighton K."/>
        </authorList>
    </citation>
    <scope>NUCLEOTIDE SEQUENCE [LARGE SCALE GENOMIC DNA]</scope>
    <source>
        <strain evidence="3 4">UTICA-S1B9</strain>
    </source>
</reference>
<dbReference type="PANTHER" id="PTHR22916:SF3">
    <property type="entry name" value="UDP-GLCNAC:BETAGAL BETA-1,3-N-ACETYLGLUCOSAMINYLTRANSFERASE-LIKE PROTEIN 1"/>
    <property type="match status" value="1"/>
</dbReference>
<sequence>MVKMGNAPAVSVIIPTAGEASRWQSLEWAITSVRAGNDIGIEVVVVLNGDRYCPNLRASLESRPDVRLIYLPEGDLTRAIARGRQAVRGRYFCFLDDDDEYLPGTLSTRLRLMDRHPLIDVLVTNGYRRQCDDSGRETETLMFSGLTDNAENPLMGLTRANWLASCGGLFRSATVGPEYFNGIQKYFEWSWLAIRLSLTRNIRFRDIPTFVVNDTPDSLSKSLAYLTRELDFLLRVLNELDTPKPFRRHLHRKLAAKHISFANAALTQGFRGKALRHYLACLGSGRAGLAYALWVRKLILK</sequence>
<dbReference type="InterPro" id="IPR001173">
    <property type="entry name" value="Glyco_trans_2-like"/>
</dbReference>
<evidence type="ECO:0000313" key="5">
    <source>
        <dbReference type="Proteomes" id="UP000239648"/>
    </source>
</evidence>
<dbReference type="OrthoDB" id="9802649at2"/>
<evidence type="ECO:0000313" key="3">
    <source>
        <dbReference type="EMBL" id="PPK55728.1"/>
    </source>
</evidence>
<dbReference type="SUPFAM" id="SSF53448">
    <property type="entry name" value="Nucleotide-diphospho-sugar transferases"/>
    <property type="match status" value="1"/>
</dbReference>
<evidence type="ECO:0000259" key="1">
    <source>
        <dbReference type="Pfam" id="PF00535"/>
    </source>
</evidence>
<dbReference type="EMBL" id="PTIT01000004">
    <property type="protein sequence ID" value="PPK52726.1"/>
    <property type="molecule type" value="Genomic_DNA"/>
</dbReference>
<keyword evidence="3" id="KW-0808">Transferase</keyword>
<proteinExistence type="predicted"/>